<comment type="caution">
    <text evidence="10">The sequence shown here is derived from an EMBL/GenBank/DDBJ whole genome shotgun (WGS) entry which is preliminary data.</text>
</comment>
<feature type="domain" description="4Fe-4S ferredoxin-type" evidence="9">
    <location>
        <begin position="138"/>
        <end position="167"/>
    </location>
</feature>
<evidence type="ECO:0000256" key="8">
    <source>
        <dbReference type="SAM" id="Phobius"/>
    </source>
</evidence>
<evidence type="ECO:0000313" key="10">
    <source>
        <dbReference type="EMBL" id="MBN4068043.1"/>
    </source>
</evidence>
<evidence type="ECO:0000256" key="7">
    <source>
        <dbReference type="SAM" id="MobiDB-lite"/>
    </source>
</evidence>
<dbReference type="Gene3D" id="3.30.70.20">
    <property type="match status" value="2"/>
</dbReference>
<keyword evidence="11" id="KW-1185">Reference proteome</keyword>
<comment type="subcellular location">
    <subcellularLocation>
        <location evidence="1">Cell envelope</location>
    </subcellularLocation>
</comment>
<sequence>MKIKRRDFLKGAAGGMALLALDGQDAQAMTVQALPPEALGILFDSTLCVGCNACMTACKDANNMQPDFADGQDIWDQPVDLSPNTLNIIKKFTSGTGETKDAEVNGYAFIKRQCLHCVDPSCVTACPVSALLKDKETGIVTYNKNACIGCRYCQVACPYNIPKFDFNHIYPEIVKCQLCDHLIAEGKVSACCSACPTGASLFGKVEDLYVETRRRQQMVPGTIYEYPVTSIDSGLTHSYPAPEYIPHVYGKEELGGTQVMYMSAVGFDNFALPAYPKESFVSMSSGIQYAIYKGMVYPLVVLAGLVFMVKKNKQQEETKTAEKAKDKKEENHE</sequence>
<reference evidence="10 11" key="1">
    <citation type="submission" date="2021-02" db="EMBL/GenBank/DDBJ databases">
        <title>Activity-based single-cell genomes from oceanic crustal fluid captures similar information to metagenomic and metatranscriptomic surveys with orders of magnitude less sampling.</title>
        <authorList>
            <person name="D'Angelo T.S."/>
            <person name="Orcutt B.N."/>
        </authorList>
    </citation>
    <scope>NUCLEOTIDE SEQUENCE [LARGE SCALE GENOMIC DNA]</scope>
    <source>
        <strain evidence="10">AH-315-G02</strain>
    </source>
</reference>
<dbReference type="NCBIfam" id="NF008134">
    <property type="entry name" value="PRK10882.1"/>
    <property type="match status" value="1"/>
</dbReference>
<keyword evidence="5" id="KW-0408">Iron</keyword>
<keyword evidence="8" id="KW-0472">Membrane</keyword>
<feature type="domain" description="4Fe-4S ferredoxin-type" evidence="9">
    <location>
        <begin position="39"/>
        <end position="67"/>
    </location>
</feature>
<keyword evidence="8" id="KW-0812">Transmembrane</keyword>
<dbReference type="InterPro" id="IPR051555">
    <property type="entry name" value="FDH_Electron_Transfer_Unit"/>
</dbReference>
<feature type="domain" description="4Fe-4S ferredoxin-type" evidence="9">
    <location>
        <begin position="105"/>
        <end position="136"/>
    </location>
</feature>
<keyword evidence="6" id="KW-0411">Iron-sulfur</keyword>
<dbReference type="Proteomes" id="UP000717534">
    <property type="component" value="Unassembled WGS sequence"/>
</dbReference>
<gene>
    <name evidence="10" type="primary">hybA</name>
    <name evidence="10" type="ORF">JYU06_00760</name>
</gene>
<evidence type="ECO:0000256" key="1">
    <source>
        <dbReference type="ARBA" id="ARBA00004196"/>
    </source>
</evidence>
<evidence type="ECO:0000256" key="5">
    <source>
        <dbReference type="ARBA" id="ARBA00023004"/>
    </source>
</evidence>
<name>A0ABS3ATF0_9BACT</name>
<keyword evidence="2" id="KW-0004">4Fe-4S</keyword>
<evidence type="ECO:0000256" key="2">
    <source>
        <dbReference type="ARBA" id="ARBA00022485"/>
    </source>
</evidence>
<keyword evidence="3" id="KW-0479">Metal-binding</keyword>
<keyword evidence="8" id="KW-1133">Transmembrane helix</keyword>
<accession>A0ABS3ATF0</accession>
<dbReference type="SUPFAM" id="SSF54862">
    <property type="entry name" value="4Fe-4S ferredoxins"/>
    <property type="match status" value="1"/>
</dbReference>
<dbReference type="PROSITE" id="PS00198">
    <property type="entry name" value="4FE4S_FER_1"/>
    <property type="match status" value="1"/>
</dbReference>
<protein>
    <submittedName>
        <fullName evidence="10">Hydrogenase 2 operon protein HybA</fullName>
    </submittedName>
</protein>
<dbReference type="InterPro" id="IPR017900">
    <property type="entry name" value="4Fe4S_Fe_S_CS"/>
</dbReference>
<dbReference type="PROSITE" id="PS51318">
    <property type="entry name" value="TAT"/>
    <property type="match status" value="1"/>
</dbReference>
<dbReference type="PANTHER" id="PTHR43545">
    <property type="entry name" value="FORMATE DEHYDROGENASE, NITRATE-INDUCIBLE, IRON-SULFUR SUBUNIT"/>
    <property type="match status" value="1"/>
</dbReference>
<evidence type="ECO:0000313" key="11">
    <source>
        <dbReference type="Proteomes" id="UP000717534"/>
    </source>
</evidence>
<proteinExistence type="predicted"/>
<dbReference type="InterPro" id="IPR006311">
    <property type="entry name" value="TAT_signal"/>
</dbReference>
<dbReference type="Pfam" id="PF13247">
    <property type="entry name" value="Fer4_11"/>
    <property type="match status" value="1"/>
</dbReference>
<evidence type="ECO:0000256" key="6">
    <source>
        <dbReference type="ARBA" id="ARBA00023014"/>
    </source>
</evidence>
<evidence type="ECO:0000256" key="4">
    <source>
        <dbReference type="ARBA" id="ARBA00022737"/>
    </source>
</evidence>
<feature type="transmembrane region" description="Helical" evidence="8">
    <location>
        <begin position="289"/>
        <end position="309"/>
    </location>
</feature>
<evidence type="ECO:0000256" key="3">
    <source>
        <dbReference type="ARBA" id="ARBA00022723"/>
    </source>
</evidence>
<dbReference type="InterPro" id="IPR017896">
    <property type="entry name" value="4Fe4S_Fe-S-bd"/>
</dbReference>
<dbReference type="PANTHER" id="PTHR43545:SF1">
    <property type="entry name" value="HYDROGENASE-2 OPERON PROTEIN HYBA"/>
    <property type="match status" value="1"/>
</dbReference>
<dbReference type="PROSITE" id="PS51379">
    <property type="entry name" value="4FE4S_FER_2"/>
    <property type="match status" value="3"/>
</dbReference>
<organism evidence="10 11">
    <name type="scientific">Desulfotalea psychrophila</name>
    <dbReference type="NCBI Taxonomy" id="84980"/>
    <lineage>
        <taxon>Bacteria</taxon>
        <taxon>Pseudomonadati</taxon>
        <taxon>Thermodesulfobacteriota</taxon>
        <taxon>Desulfobulbia</taxon>
        <taxon>Desulfobulbales</taxon>
        <taxon>Desulfocapsaceae</taxon>
        <taxon>Desulfotalea</taxon>
    </lineage>
</organism>
<dbReference type="EMBL" id="JAFITO010000003">
    <property type="protein sequence ID" value="MBN4068043.1"/>
    <property type="molecule type" value="Genomic_DNA"/>
</dbReference>
<evidence type="ECO:0000259" key="9">
    <source>
        <dbReference type="PROSITE" id="PS51379"/>
    </source>
</evidence>
<dbReference type="CDD" id="cd10561">
    <property type="entry name" value="HybA_like"/>
    <property type="match status" value="1"/>
</dbReference>
<keyword evidence="4" id="KW-0677">Repeat</keyword>
<feature type="region of interest" description="Disordered" evidence="7">
    <location>
        <begin position="314"/>
        <end position="333"/>
    </location>
</feature>